<dbReference type="Pfam" id="PF13302">
    <property type="entry name" value="Acetyltransf_3"/>
    <property type="match status" value="1"/>
</dbReference>
<dbReference type="PANTHER" id="PTHR43792">
    <property type="entry name" value="GNAT FAMILY, PUTATIVE (AFU_ORTHOLOGUE AFUA_3G00765)-RELATED-RELATED"/>
    <property type="match status" value="1"/>
</dbReference>
<dbReference type="AlphaFoldDB" id="A0A942EA75"/>
<gene>
    <name evidence="2" type="ORF">KD146_07060</name>
</gene>
<dbReference type="GO" id="GO:0016747">
    <property type="term" value="F:acyltransferase activity, transferring groups other than amino-acyl groups"/>
    <property type="evidence" value="ECO:0007669"/>
    <property type="project" value="InterPro"/>
</dbReference>
<dbReference type="InterPro" id="IPR016181">
    <property type="entry name" value="Acyl_CoA_acyltransferase"/>
</dbReference>
<organism evidence="2 3">
    <name type="scientific">Devosia litorisediminis</name>
    <dbReference type="NCBI Taxonomy" id="2829817"/>
    <lineage>
        <taxon>Bacteria</taxon>
        <taxon>Pseudomonadati</taxon>
        <taxon>Pseudomonadota</taxon>
        <taxon>Alphaproteobacteria</taxon>
        <taxon>Hyphomicrobiales</taxon>
        <taxon>Devosiaceae</taxon>
        <taxon>Devosia</taxon>
    </lineage>
</organism>
<evidence type="ECO:0000313" key="2">
    <source>
        <dbReference type="EMBL" id="MBS3848457.1"/>
    </source>
</evidence>
<dbReference type="SUPFAM" id="SSF55729">
    <property type="entry name" value="Acyl-CoA N-acyltransferases (Nat)"/>
    <property type="match status" value="1"/>
</dbReference>
<sequence>MELQTERLTLRHPTRDDLGPLFEIMSNPAAMRFWSTLPHASIEVTRPWLERMIANNQSEGHQFLILLDDRVIGEVGSWRPPDFGFILHPDFWGQGIATEAARAVISHIFAVTDTPDLQADVDPRNAASLHVLARLGFVETGRAANTFLLGEQWCDSIYLALPRLHVPL</sequence>
<proteinExistence type="predicted"/>
<dbReference type="PROSITE" id="PS51186">
    <property type="entry name" value="GNAT"/>
    <property type="match status" value="1"/>
</dbReference>
<dbReference type="RefSeq" id="WP_212658003.1">
    <property type="nucleotide sequence ID" value="NZ_JAGXTP010000001.1"/>
</dbReference>
<evidence type="ECO:0000259" key="1">
    <source>
        <dbReference type="PROSITE" id="PS51186"/>
    </source>
</evidence>
<protein>
    <submittedName>
        <fullName evidence="2">GNAT family N-acetyltransferase</fullName>
    </submittedName>
</protein>
<dbReference type="InterPro" id="IPR000182">
    <property type="entry name" value="GNAT_dom"/>
</dbReference>
<dbReference type="InterPro" id="IPR051531">
    <property type="entry name" value="N-acetyltransferase"/>
</dbReference>
<keyword evidence="3" id="KW-1185">Reference proteome</keyword>
<reference evidence="2" key="1">
    <citation type="submission" date="2021-04" db="EMBL/GenBank/DDBJ databases">
        <title>Devosia litorisediminis sp. nov., isolated from a sand dune.</title>
        <authorList>
            <person name="Park S."/>
            <person name="Yoon J.-H."/>
        </authorList>
    </citation>
    <scope>NUCLEOTIDE SEQUENCE</scope>
    <source>
        <strain evidence="2">BSSL-BM10</strain>
    </source>
</reference>
<feature type="domain" description="N-acetyltransferase" evidence="1">
    <location>
        <begin position="8"/>
        <end position="164"/>
    </location>
</feature>
<dbReference type="EMBL" id="JAGXTP010000001">
    <property type="protein sequence ID" value="MBS3848457.1"/>
    <property type="molecule type" value="Genomic_DNA"/>
</dbReference>
<accession>A0A942EA75</accession>
<dbReference type="PANTHER" id="PTHR43792:SF1">
    <property type="entry name" value="N-ACETYLTRANSFERASE DOMAIN-CONTAINING PROTEIN"/>
    <property type="match status" value="1"/>
</dbReference>
<comment type="caution">
    <text evidence="2">The sequence shown here is derived from an EMBL/GenBank/DDBJ whole genome shotgun (WGS) entry which is preliminary data.</text>
</comment>
<evidence type="ECO:0000313" key="3">
    <source>
        <dbReference type="Proteomes" id="UP000678281"/>
    </source>
</evidence>
<dbReference type="CDD" id="cd04301">
    <property type="entry name" value="NAT_SF"/>
    <property type="match status" value="1"/>
</dbReference>
<dbReference type="Proteomes" id="UP000678281">
    <property type="component" value="Unassembled WGS sequence"/>
</dbReference>
<name>A0A942EA75_9HYPH</name>
<dbReference type="Gene3D" id="3.40.630.30">
    <property type="match status" value="1"/>
</dbReference>